<dbReference type="Gene3D" id="3.20.20.80">
    <property type="entry name" value="Glycosidases"/>
    <property type="match status" value="1"/>
</dbReference>
<protein>
    <recommendedName>
        <fullName evidence="4">SLH domain-containing protein</fullName>
    </recommendedName>
</protein>
<dbReference type="GO" id="GO:0005975">
    <property type="term" value="P:carbohydrate metabolic process"/>
    <property type="evidence" value="ECO:0007669"/>
    <property type="project" value="InterPro"/>
</dbReference>
<dbReference type="EMBL" id="JAAAMU010000022">
    <property type="protein sequence ID" value="NBC72781.1"/>
    <property type="molecule type" value="Genomic_DNA"/>
</dbReference>
<evidence type="ECO:0000313" key="6">
    <source>
        <dbReference type="Proteomes" id="UP000558113"/>
    </source>
</evidence>
<comment type="caution">
    <text evidence="5">The sequence shown here is derived from an EMBL/GenBank/DDBJ whole genome shotgun (WGS) entry which is preliminary data.</text>
</comment>
<dbReference type="GO" id="GO:0009341">
    <property type="term" value="C:beta-galactosidase complex"/>
    <property type="evidence" value="ECO:0007669"/>
    <property type="project" value="InterPro"/>
</dbReference>
<evidence type="ECO:0000256" key="1">
    <source>
        <dbReference type="ARBA" id="ARBA00022801"/>
    </source>
</evidence>
<accession>A0A7X5C1K3</accession>
<feature type="signal peptide" evidence="3">
    <location>
        <begin position="1"/>
        <end position="21"/>
    </location>
</feature>
<name>A0A7X5C1K3_9BACL</name>
<dbReference type="InterPro" id="IPR001119">
    <property type="entry name" value="SLH_dom"/>
</dbReference>
<dbReference type="InterPro" id="IPR059177">
    <property type="entry name" value="GH29D-like_dom"/>
</dbReference>
<organism evidence="5 6">
    <name type="scientific">Paenibacillus sacheonensis</name>
    <dbReference type="NCBI Taxonomy" id="742054"/>
    <lineage>
        <taxon>Bacteria</taxon>
        <taxon>Bacillati</taxon>
        <taxon>Bacillota</taxon>
        <taxon>Bacilli</taxon>
        <taxon>Bacillales</taxon>
        <taxon>Paenibacillaceae</taxon>
        <taxon>Paenibacillus</taxon>
    </lineage>
</organism>
<feature type="domain" description="SLH" evidence="4">
    <location>
        <begin position="26"/>
        <end position="84"/>
    </location>
</feature>
<proteinExistence type="predicted"/>
<evidence type="ECO:0000256" key="2">
    <source>
        <dbReference type="ARBA" id="ARBA00023295"/>
    </source>
</evidence>
<feature type="domain" description="SLH" evidence="4">
    <location>
        <begin position="85"/>
        <end position="148"/>
    </location>
</feature>
<sequence length="935" mass="101966">MNKNMILATASLLALAGLSGAASRADASAFKDVSEESPYYAYIDELTALGVVDGVAPGQFAPESTLTRGQFAKLAAEAFRLQDSGGSLPFKDLAGHWAAPYVRAAYKAGIVKGTSASAFSPNQPVKREEAAAMVWRYAKKLGLKLSAAPAVSDKPDAWAAEGVGAAIANGWHGVDAAQSTGTWTYRPQAAMNRQEAAALIDLAMKDIPGSLAKAGLNDPLDDLKQLHDRSNVYVAANSPEYFGGDGKRATRSTTAPGSVVYHTGYDMTSFQTSSYYFTGIALEKNRYFASADGKTYKEVAASSFPVGVSSGSWQQYAEESFALPAKTRYLKVELRGAAKAWSPQLAKVLINRATATVSAKTSRGADGLQVELSTLSQGAPIYYRLNGASPYKPYTGPVRLTDYAVLDAYAVKDGKVPSPVRTYKLNGRTDFAVDAFGQVAAANFPEKVTSDQALKADASADAAYYGGLQAPAGLDRYGGLAGSAAKYGLKGTGYFAIRQAGGRTVMTTPTGDVFFSLGMNGIQTNETYTKVAGREEQFEWLPLYDGAYRPAFVPSDSGSFSFYMANKYRKTGAFPTDAAFYAEAVQRLRHWGFNSAGGYSPEQYAKANGFPYVRMLPLDMDWAKLGGISIFDIFAPGAETKIDQAFAKAVAPNKNDPMLIGYFMGNEYDYHKFYDVVPKLKGSAAIKARLVKLLQDKYQKIDAFNASWGTSFKSFAELRDAALPVSTSASWKDMDQFFRFYLDTFYGTVSRVYRKYDPHHLLLGDRWITTSFHNAKFRDVLAEVEGKYSDAISINYYSYKIETDLLNEVHAKSGGKPVLISEFGYGTGEQGLAPLLPNAAANQFERGMRYRNYVEGVASLGYVVGAHWFNYVDQAATGRYWQGIGDWAEHYNSGVLNVADRPYKPFLTGVMQTNDEIYKVLLGERPKFYYDFNPK</sequence>
<keyword evidence="3" id="KW-0732">Signal</keyword>
<keyword evidence="6" id="KW-1185">Reference proteome</keyword>
<dbReference type="GO" id="GO:0004565">
    <property type="term" value="F:beta-galactosidase activity"/>
    <property type="evidence" value="ECO:0007669"/>
    <property type="project" value="InterPro"/>
</dbReference>
<dbReference type="Pfam" id="PF00395">
    <property type="entry name" value="SLH"/>
    <property type="match status" value="2"/>
</dbReference>
<gene>
    <name evidence="5" type="ORF">GT003_27675</name>
</gene>
<dbReference type="InterPro" id="IPR013529">
    <property type="entry name" value="Glyco_hydro_42_N"/>
</dbReference>
<keyword evidence="2" id="KW-0326">Glycosidase</keyword>
<dbReference type="Pfam" id="PF02449">
    <property type="entry name" value="Glyco_hydro_42"/>
    <property type="match status" value="1"/>
</dbReference>
<dbReference type="InterPro" id="IPR017853">
    <property type="entry name" value="GH"/>
</dbReference>
<keyword evidence="1" id="KW-0378">Hydrolase</keyword>
<reference evidence="5 6" key="1">
    <citation type="submission" date="2020-01" db="EMBL/GenBank/DDBJ databases">
        <title>Paenibacillus soybeanensis sp. nov. isolated from the nodules of soybean (Glycine max(L.) Merr).</title>
        <authorList>
            <person name="Wang H."/>
        </authorList>
    </citation>
    <scope>NUCLEOTIDE SEQUENCE [LARGE SCALE GENOMIC DNA]</scope>
    <source>
        <strain evidence="5 6">DSM 23054</strain>
    </source>
</reference>
<dbReference type="Proteomes" id="UP000558113">
    <property type="component" value="Unassembled WGS sequence"/>
</dbReference>
<evidence type="ECO:0000259" key="4">
    <source>
        <dbReference type="PROSITE" id="PS51272"/>
    </source>
</evidence>
<evidence type="ECO:0000313" key="5">
    <source>
        <dbReference type="EMBL" id="NBC72781.1"/>
    </source>
</evidence>
<dbReference type="OrthoDB" id="2630025at2"/>
<dbReference type="RefSeq" id="WP_161704107.1">
    <property type="nucleotide sequence ID" value="NZ_JAAAMU010000022.1"/>
</dbReference>
<evidence type="ECO:0000256" key="3">
    <source>
        <dbReference type="SAM" id="SignalP"/>
    </source>
</evidence>
<dbReference type="AlphaFoldDB" id="A0A7X5C1K3"/>
<dbReference type="Pfam" id="PF13290">
    <property type="entry name" value="CHB_HEX_C_1"/>
    <property type="match status" value="1"/>
</dbReference>
<feature type="domain" description="SLH" evidence="4">
    <location>
        <begin position="149"/>
        <end position="214"/>
    </location>
</feature>
<dbReference type="PROSITE" id="PS51272">
    <property type="entry name" value="SLH"/>
    <property type="match status" value="3"/>
</dbReference>
<feature type="chain" id="PRO_5039590495" description="SLH domain-containing protein" evidence="3">
    <location>
        <begin position="22"/>
        <end position="935"/>
    </location>
</feature>
<dbReference type="SUPFAM" id="SSF51445">
    <property type="entry name" value="(Trans)glycosidases"/>
    <property type="match status" value="1"/>
</dbReference>